<keyword evidence="9" id="KW-1185">Reference proteome</keyword>
<dbReference type="Proteomes" id="UP001362999">
    <property type="component" value="Unassembled WGS sequence"/>
</dbReference>
<gene>
    <name evidence="8" type="ORF">R3P38DRAFT_3038821</name>
</gene>
<protein>
    <submittedName>
        <fullName evidence="8">Expansin-like EG45 domain-containing protein</fullName>
    </submittedName>
</protein>
<comment type="caution">
    <text evidence="8">The sequence shown here is derived from an EMBL/GenBank/DDBJ whole genome shotgun (WGS) entry which is preliminary data.</text>
</comment>
<dbReference type="GO" id="GO:0003681">
    <property type="term" value="F:bent DNA binding"/>
    <property type="evidence" value="ECO:0007669"/>
    <property type="project" value="TreeGrafter"/>
</dbReference>
<reference evidence="8 9" key="1">
    <citation type="journal article" date="2024" name="J Genomics">
        <title>Draft genome sequencing and assembly of Favolaschia claudopus CIRM-BRFM 2984 isolated from oak limbs.</title>
        <authorList>
            <person name="Navarro D."/>
            <person name="Drula E."/>
            <person name="Chaduli D."/>
            <person name="Cazenave R."/>
            <person name="Ahrendt S."/>
            <person name="Wang J."/>
            <person name="Lipzen A."/>
            <person name="Daum C."/>
            <person name="Barry K."/>
            <person name="Grigoriev I.V."/>
            <person name="Favel A."/>
            <person name="Rosso M.N."/>
            <person name="Martin F."/>
        </authorList>
    </citation>
    <scope>NUCLEOTIDE SEQUENCE [LARGE SCALE GENOMIC DNA]</scope>
    <source>
        <strain evidence="8 9">CIRM-BRFM 2984</strain>
    </source>
</reference>
<dbReference type="InterPro" id="IPR022042">
    <property type="entry name" value="snRNA-activating_su3"/>
</dbReference>
<keyword evidence="6" id="KW-0539">Nucleus</keyword>
<evidence type="ECO:0000313" key="8">
    <source>
        <dbReference type="EMBL" id="KAK7005660.1"/>
    </source>
</evidence>
<evidence type="ECO:0000256" key="1">
    <source>
        <dbReference type="ARBA" id="ARBA00004123"/>
    </source>
</evidence>
<evidence type="ECO:0000313" key="9">
    <source>
        <dbReference type="Proteomes" id="UP001362999"/>
    </source>
</evidence>
<name>A0AAW0AA46_9AGAR</name>
<keyword evidence="5" id="KW-0804">Transcription</keyword>
<organism evidence="8 9">
    <name type="scientific">Favolaschia claudopus</name>
    <dbReference type="NCBI Taxonomy" id="2862362"/>
    <lineage>
        <taxon>Eukaryota</taxon>
        <taxon>Fungi</taxon>
        <taxon>Dikarya</taxon>
        <taxon>Basidiomycota</taxon>
        <taxon>Agaricomycotina</taxon>
        <taxon>Agaricomycetes</taxon>
        <taxon>Agaricomycetidae</taxon>
        <taxon>Agaricales</taxon>
        <taxon>Marasmiineae</taxon>
        <taxon>Mycenaceae</taxon>
        <taxon>Favolaschia</taxon>
    </lineage>
</organism>
<keyword evidence="4" id="KW-0238">DNA-binding</keyword>
<feature type="region of interest" description="Disordered" evidence="7">
    <location>
        <begin position="83"/>
        <end position="103"/>
    </location>
</feature>
<accession>A0AAW0AA46</accession>
<dbReference type="Pfam" id="PF12251">
    <property type="entry name" value="SNAPC3"/>
    <property type="match status" value="1"/>
</dbReference>
<dbReference type="GO" id="GO:0001006">
    <property type="term" value="F:RNA polymerase III type 3 promoter sequence-specific DNA binding"/>
    <property type="evidence" value="ECO:0007669"/>
    <property type="project" value="TreeGrafter"/>
</dbReference>
<dbReference type="PANTHER" id="PTHR13421">
    <property type="entry name" value="SNRNA-ACTIVATING PROTEIN COMPLEX SUBUNIT 3"/>
    <property type="match status" value="1"/>
</dbReference>
<dbReference type="PANTHER" id="PTHR13421:SF16">
    <property type="entry name" value="SNRNA-ACTIVATING PROTEIN COMPLEX SUBUNIT 3"/>
    <property type="match status" value="1"/>
</dbReference>
<evidence type="ECO:0000256" key="2">
    <source>
        <dbReference type="ARBA" id="ARBA00010410"/>
    </source>
</evidence>
<dbReference type="GO" id="GO:0005634">
    <property type="term" value="C:nucleus"/>
    <property type="evidence" value="ECO:0007669"/>
    <property type="project" value="UniProtKB-SubCell"/>
</dbReference>
<comment type="similarity">
    <text evidence="2">Belongs to the SNAPC3/SRD2 family.</text>
</comment>
<proteinExistence type="inferred from homology"/>
<comment type="subcellular location">
    <subcellularLocation>
        <location evidence="1">Nucleus</location>
    </subcellularLocation>
</comment>
<feature type="compositionally biased region" description="Basic and acidic residues" evidence="7">
    <location>
        <begin position="84"/>
        <end position="101"/>
    </location>
</feature>
<sequence length="388" mass="42527">MNATKTAYVDNQFGPPSELISIAHFIQSTSQALAASVPEFPPGIAEQCSVADIRDSLNAVADNPRLMAHLIKTHEFTVSSLHMAAEKPTRSRKRPPERDTMNDTPETVAFQQVLDNVPLESCKLTAKASIFIRPVKSTDQNILPRAKMTRTDDGRLSADVLQAVITFTVNTKLSWRQTHVSRSSKHIILSSQTLGDLFECIPCTSNELPEETVGDGNGVTGYSSDSPRRPGCVICIEGLAYGDGESEVDYADKLIQHLQTFAKDSPPALIKATTSMHDTPLSTLSLRIGEPYWVLHQGNCEHFIVIDQIRLQHPSDMPSGYPLTIQITPPAPDVCRGCTKVPAALSIVNDERLGETPCPLCIPCWTAMGNPQNDKVLVVPFPKYEIGW</sequence>
<dbReference type="EMBL" id="JAWWNJ010000077">
    <property type="protein sequence ID" value="KAK7005660.1"/>
    <property type="molecule type" value="Genomic_DNA"/>
</dbReference>
<evidence type="ECO:0000256" key="5">
    <source>
        <dbReference type="ARBA" id="ARBA00023163"/>
    </source>
</evidence>
<dbReference type="AlphaFoldDB" id="A0AAW0AA46"/>
<evidence type="ECO:0000256" key="3">
    <source>
        <dbReference type="ARBA" id="ARBA00023015"/>
    </source>
</evidence>
<evidence type="ECO:0000256" key="4">
    <source>
        <dbReference type="ARBA" id="ARBA00023125"/>
    </source>
</evidence>
<dbReference type="GO" id="GO:0042796">
    <property type="term" value="P:snRNA transcription by RNA polymerase III"/>
    <property type="evidence" value="ECO:0007669"/>
    <property type="project" value="TreeGrafter"/>
</dbReference>
<evidence type="ECO:0000256" key="6">
    <source>
        <dbReference type="ARBA" id="ARBA00023242"/>
    </source>
</evidence>
<keyword evidence="3" id="KW-0805">Transcription regulation</keyword>
<dbReference type="GO" id="GO:0001046">
    <property type="term" value="F:core promoter sequence-specific DNA binding"/>
    <property type="evidence" value="ECO:0007669"/>
    <property type="project" value="TreeGrafter"/>
</dbReference>
<dbReference type="GO" id="GO:0000978">
    <property type="term" value="F:RNA polymerase II cis-regulatory region sequence-specific DNA binding"/>
    <property type="evidence" value="ECO:0007669"/>
    <property type="project" value="TreeGrafter"/>
</dbReference>
<dbReference type="GO" id="GO:0019185">
    <property type="term" value="C:snRNA-activating protein complex"/>
    <property type="evidence" value="ECO:0007669"/>
    <property type="project" value="TreeGrafter"/>
</dbReference>
<dbReference type="GO" id="GO:0042795">
    <property type="term" value="P:snRNA transcription by RNA polymerase II"/>
    <property type="evidence" value="ECO:0007669"/>
    <property type="project" value="TreeGrafter"/>
</dbReference>
<evidence type="ECO:0000256" key="7">
    <source>
        <dbReference type="SAM" id="MobiDB-lite"/>
    </source>
</evidence>